<name>A0A1M2VAB6_TRAPU</name>
<feature type="region of interest" description="Disordered" evidence="1">
    <location>
        <begin position="172"/>
        <end position="231"/>
    </location>
</feature>
<evidence type="ECO:0000313" key="5">
    <source>
        <dbReference type="Proteomes" id="UP000184267"/>
    </source>
</evidence>
<evidence type="ECO:0000256" key="2">
    <source>
        <dbReference type="SAM" id="Phobius"/>
    </source>
</evidence>
<feature type="chain" id="PRO_5013086770" evidence="3">
    <location>
        <begin position="22"/>
        <end position="474"/>
    </location>
</feature>
<keyword evidence="2" id="KW-0812">Transmembrane</keyword>
<sequence>MALVWIRRAIIPLALALGAASLDILVDDTDSAISYSPPTQWSEGTQCTSCTIHPDPSFAKDGTWHDSSSLSPDSTRSITFSFTGTAVSVYNILPGIDPSAPTTHVDLTFTLDGNSGDPFQFTPLDDSLQYQQLVFTASSLRNTSHTLVIQTRNGVESVVLFDYIVYTIPDPPPPITTTSTTTISSVSRSLSASSQSSRSSSSSTSSTPSPSPISLSQSSVSSTTSSNSVSQSISSTSSFSAVIRTSQSVSSQSTGFASSVSSSTGAPNNPSDPVVQPQNVSTGSSVPKGALIGGAVGGGVLLLILLVALLYLLCKRRARRLLMRGSSVYAEPGEKLLPSRPALSTSSSVLVIGGLHPDSPVSAWSSSERDRTSASAVATAPLSTYPPPPALVQETTEEKPAILFADEDNTRRRLTLSATEPHAQESPAPPVADTRVLERLSAMQEEIARIRAHQAQTSALFTGGVEAPPSYDAA</sequence>
<dbReference type="OMA" id="WIRRAII"/>
<reference evidence="4 5" key="1">
    <citation type="submission" date="2016-10" db="EMBL/GenBank/DDBJ databases">
        <title>Genome sequence of the basidiomycete white-rot fungus Trametes pubescens.</title>
        <authorList>
            <person name="Makela M.R."/>
            <person name="Granchi Z."/>
            <person name="Peng M."/>
            <person name="De Vries R.P."/>
            <person name="Grigoriev I."/>
            <person name="Riley R."/>
            <person name="Hilden K."/>
        </authorList>
    </citation>
    <scope>NUCLEOTIDE SEQUENCE [LARGE SCALE GENOMIC DNA]</scope>
    <source>
        <strain evidence="4 5">FBCC735</strain>
    </source>
</reference>
<dbReference type="Proteomes" id="UP000184267">
    <property type="component" value="Unassembled WGS sequence"/>
</dbReference>
<evidence type="ECO:0000256" key="3">
    <source>
        <dbReference type="SAM" id="SignalP"/>
    </source>
</evidence>
<gene>
    <name evidence="4" type="ORF">TRAPUB_4814</name>
</gene>
<dbReference type="AlphaFoldDB" id="A0A1M2VAB6"/>
<dbReference type="Gene3D" id="2.60.120.260">
    <property type="entry name" value="Galactose-binding domain-like"/>
    <property type="match status" value="1"/>
</dbReference>
<evidence type="ECO:0000313" key="4">
    <source>
        <dbReference type="EMBL" id="OJT04544.1"/>
    </source>
</evidence>
<organism evidence="4 5">
    <name type="scientific">Trametes pubescens</name>
    <name type="common">White-rot fungus</name>
    <dbReference type="NCBI Taxonomy" id="154538"/>
    <lineage>
        <taxon>Eukaryota</taxon>
        <taxon>Fungi</taxon>
        <taxon>Dikarya</taxon>
        <taxon>Basidiomycota</taxon>
        <taxon>Agaricomycotina</taxon>
        <taxon>Agaricomycetes</taxon>
        <taxon>Polyporales</taxon>
        <taxon>Polyporaceae</taxon>
        <taxon>Trametes</taxon>
    </lineage>
</organism>
<evidence type="ECO:0000256" key="1">
    <source>
        <dbReference type="SAM" id="MobiDB-lite"/>
    </source>
</evidence>
<feature type="compositionally biased region" description="Polar residues" evidence="1">
    <location>
        <begin position="267"/>
        <end position="283"/>
    </location>
</feature>
<dbReference type="EMBL" id="MNAD01001539">
    <property type="protein sequence ID" value="OJT04544.1"/>
    <property type="molecule type" value="Genomic_DNA"/>
</dbReference>
<keyword evidence="2" id="KW-1133">Transmembrane helix</keyword>
<feature type="compositionally biased region" description="Low complexity" evidence="1">
    <location>
        <begin position="176"/>
        <end position="231"/>
    </location>
</feature>
<feature type="compositionally biased region" description="Low complexity" evidence="1">
    <location>
        <begin position="254"/>
        <end position="266"/>
    </location>
</feature>
<keyword evidence="5" id="KW-1185">Reference proteome</keyword>
<accession>A0A1M2VAB6</accession>
<feature type="transmembrane region" description="Helical" evidence="2">
    <location>
        <begin position="290"/>
        <end position="314"/>
    </location>
</feature>
<keyword evidence="2" id="KW-0472">Membrane</keyword>
<protein>
    <submittedName>
        <fullName evidence="4">Uncharacterized protein</fullName>
    </submittedName>
</protein>
<dbReference type="OrthoDB" id="2757180at2759"/>
<keyword evidence="3" id="KW-0732">Signal</keyword>
<feature type="signal peptide" evidence="3">
    <location>
        <begin position="1"/>
        <end position="21"/>
    </location>
</feature>
<comment type="caution">
    <text evidence="4">The sequence shown here is derived from an EMBL/GenBank/DDBJ whole genome shotgun (WGS) entry which is preliminary data.</text>
</comment>
<proteinExistence type="predicted"/>
<feature type="region of interest" description="Disordered" evidence="1">
    <location>
        <begin position="254"/>
        <end position="283"/>
    </location>
</feature>